<keyword evidence="3" id="KW-1185">Reference proteome</keyword>
<comment type="caution">
    <text evidence="2">The sequence shown here is derived from an EMBL/GenBank/DDBJ whole genome shotgun (WGS) entry which is preliminary data.</text>
</comment>
<gene>
    <name evidence="2" type="ORF">CU097_004637</name>
</gene>
<feature type="compositionally biased region" description="Basic and acidic residues" evidence="1">
    <location>
        <begin position="43"/>
        <end position="58"/>
    </location>
</feature>
<name>A0A367JTW4_RHIAZ</name>
<feature type="compositionally biased region" description="Polar residues" evidence="1">
    <location>
        <begin position="132"/>
        <end position="141"/>
    </location>
</feature>
<evidence type="ECO:0000256" key="1">
    <source>
        <dbReference type="SAM" id="MobiDB-lite"/>
    </source>
</evidence>
<dbReference type="STRING" id="86630.A0A367JTW4"/>
<feature type="compositionally biased region" description="Polar residues" evidence="1">
    <location>
        <begin position="71"/>
        <end position="88"/>
    </location>
</feature>
<feature type="compositionally biased region" description="Basic and acidic residues" evidence="1">
    <location>
        <begin position="1"/>
        <end position="26"/>
    </location>
</feature>
<feature type="compositionally biased region" description="Low complexity" evidence="1">
    <location>
        <begin position="201"/>
        <end position="216"/>
    </location>
</feature>
<feature type="region of interest" description="Disordered" evidence="1">
    <location>
        <begin position="107"/>
        <end position="146"/>
    </location>
</feature>
<feature type="compositionally biased region" description="Low complexity" evidence="1">
    <location>
        <begin position="172"/>
        <end position="183"/>
    </location>
</feature>
<dbReference type="OrthoDB" id="2235701at2759"/>
<evidence type="ECO:0000313" key="2">
    <source>
        <dbReference type="EMBL" id="RCH93131.1"/>
    </source>
</evidence>
<organism evidence="2 3">
    <name type="scientific">Rhizopus azygosporus</name>
    <name type="common">Rhizopus microsporus var. azygosporus</name>
    <dbReference type="NCBI Taxonomy" id="86630"/>
    <lineage>
        <taxon>Eukaryota</taxon>
        <taxon>Fungi</taxon>
        <taxon>Fungi incertae sedis</taxon>
        <taxon>Mucoromycota</taxon>
        <taxon>Mucoromycotina</taxon>
        <taxon>Mucoromycetes</taxon>
        <taxon>Mucorales</taxon>
        <taxon>Mucorineae</taxon>
        <taxon>Rhizopodaceae</taxon>
        <taxon>Rhizopus</taxon>
    </lineage>
</organism>
<dbReference type="AlphaFoldDB" id="A0A367JTW4"/>
<accession>A0A367JTW4</accession>
<dbReference type="Proteomes" id="UP000252139">
    <property type="component" value="Unassembled WGS sequence"/>
</dbReference>
<feature type="region of interest" description="Disordered" evidence="1">
    <location>
        <begin position="1"/>
        <end position="95"/>
    </location>
</feature>
<proteinExistence type="predicted"/>
<feature type="compositionally biased region" description="Basic residues" evidence="1">
    <location>
        <begin position="27"/>
        <end position="37"/>
    </location>
</feature>
<protein>
    <submittedName>
        <fullName evidence="2">Uncharacterized protein</fullName>
    </submittedName>
</protein>
<evidence type="ECO:0000313" key="3">
    <source>
        <dbReference type="Proteomes" id="UP000252139"/>
    </source>
</evidence>
<dbReference type="EMBL" id="PJQL01000736">
    <property type="protein sequence ID" value="RCH93131.1"/>
    <property type="molecule type" value="Genomic_DNA"/>
</dbReference>
<sequence>MKSYQKDTESSQQRKKDADRAKESRPQKKTMKLKPSKATKLSVSREKFTRERLLKLKEQAQPLRSKKQESNAKQITQVVVPTKPSSSKAPLASRDSFTNEHLEIFDLSRLGPPPSSAAVQPPKRKIEKITDSETTPSSMEQGTAPLLASRPFIRKLFKSSLQDDKLRLPAVSSCSSNAMATSSTDDKGSSSAGRSVKKQRLSQSSEDTSSLHTSLTHISDASSKSATDDLLGLRSASAAFAPGASAPTPAPASAARSSAVSATVTSASLSHSSAVSASDASASAVRSSVTSSSLASVSAISNSVVAKTTDVSARRIPRRLVHAFPSRSVHSETQTDGPPYSIDRAIAFIRHINDLPLHTTIDDIMTDGCFEDILVPRNTQLNERTVGELTQDPNPEWSRDPDLFYQVSSQTEYNDLMHDYFNGHHPFKKDEVFKNPSSSRK</sequence>
<reference evidence="2 3" key="1">
    <citation type="journal article" date="2018" name="G3 (Bethesda)">
        <title>Phylogenetic and Phylogenomic Definition of Rhizopus Species.</title>
        <authorList>
            <person name="Gryganskyi A.P."/>
            <person name="Golan J."/>
            <person name="Dolatabadi S."/>
            <person name="Mondo S."/>
            <person name="Robb S."/>
            <person name="Idnurm A."/>
            <person name="Muszewska A."/>
            <person name="Steczkiewicz K."/>
            <person name="Masonjones S."/>
            <person name="Liao H.L."/>
            <person name="Gajdeczka M.T."/>
            <person name="Anike F."/>
            <person name="Vuek A."/>
            <person name="Anishchenko I.M."/>
            <person name="Voigt K."/>
            <person name="de Hoog G.S."/>
            <person name="Smith M.E."/>
            <person name="Heitman J."/>
            <person name="Vilgalys R."/>
            <person name="Stajich J.E."/>
        </authorList>
    </citation>
    <scope>NUCLEOTIDE SEQUENCE [LARGE SCALE GENOMIC DNA]</scope>
    <source>
        <strain evidence="2 3">CBS 357.93</strain>
    </source>
</reference>
<feature type="region of interest" description="Disordered" evidence="1">
    <location>
        <begin position="172"/>
        <end position="216"/>
    </location>
</feature>